<dbReference type="Pfam" id="PF20155">
    <property type="entry name" value="TMP_3"/>
    <property type="match status" value="1"/>
</dbReference>
<keyword evidence="1" id="KW-1245">Viral tail assembly</keyword>
<evidence type="ECO:0000256" key="3">
    <source>
        <dbReference type="SAM" id="MobiDB-lite"/>
    </source>
</evidence>
<gene>
    <name evidence="6" type="ORF">KABACHOK_04020</name>
</gene>
<dbReference type="Gene3D" id="1.10.530.10">
    <property type="match status" value="1"/>
</dbReference>
<feature type="compositionally biased region" description="Low complexity" evidence="3">
    <location>
        <begin position="1132"/>
        <end position="1146"/>
    </location>
</feature>
<organism evidence="6 7">
    <name type="scientific">Brevundimonas phage vB_BpoS-Kabachok</name>
    <dbReference type="NCBI Taxonomy" id="2948600"/>
    <lineage>
        <taxon>Viruses</taxon>
        <taxon>Duplodnaviria</taxon>
        <taxon>Heunggongvirae</taxon>
        <taxon>Uroviricota</taxon>
        <taxon>Caudoviricetes</taxon>
        <taxon>Jeanschmidtviridae</taxon>
        <taxon>Marchewkavirus</taxon>
        <taxon>Marchewkavirus kabachok</taxon>
    </lineage>
</organism>
<evidence type="ECO:0000313" key="6">
    <source>
        <dbReference type="EMBL" id="USN14235.1"/>
    </source>
</evidence>
<feature type="region of interest" description="Disordered" evidence="3">
    <location>
        <begin position="1126"/>
        <end position="1147"/>
    </location>
</feature>
<dbReference type="Pfam" id="PF01464">
    <property type="entry name" value="SLT"/>
    <property type="match status" value="1"/>
</dbReference>
<dbReference type="Proteomes" id="UP001056685">
    <property type="component" value="Segment"/>
</dbReference>
<evidence type="ECO:0000259" key="5">
    <source>
        <dbReference type="Pfam" id="PF20155"/>
    </source>
</evidence>
<keyword evidence="7" id="KW-1185">Reference proteome</keyword>
<name>A0A9E7MPM1_9CAUD</name>
<feature type="domain" description="Transglycosylase SLT" evidence="4">
    <location>
        <begin position="1235"/>
        <end position="1322"/>
    </location>
</feature>
<dbReference type="InterPro" id="IPR023346">
    <property type="entry name" value="Lysozyme-like_dom_sf"/>
</dbReference>
<accession>A0A9E7MPM1</accession>
<dbReference type="SUPFAM" id="SSF53955">
    <property type="entry name" value="Lysozyme-like"/>
    <property type="match status" value="1"/>
</dbReference>
<reference evidence="6" key="1">
    <citation type="submission" date="2022-05" db="EMBL/GenBank/DDBJ databases">
        <authorList>
            <person name="Friedrich I."/>
            <person name="Poehlein A."/>
            <person name="Schneider D."/>
            <person name="Hertel R."/>
            <person name="Daniel R."/>
        </authorList>
    </citation>
    <scope>NUCLEOTIDE SEQUENCE</scope>
</reference>
<feature type="compositionally biased region" description="Polar residues" evidence="3">
    <location>
        <begin position="2011"/>
        <end position="2029"/>
    </location>
</feature>
<feature type="domain" description="Tape measure protein N-terminal" evidence="5">
    <location>
        <begin position="384"/>
        <end position="580"/>
    </location>
</feature>
<feature type="region of interest" description="Disordered" evidence="3">
    <location>
        <begin position="2417"/>
        <end position="2444"/>
    </location>
</feature>
<dbReference type="GO" id="GO:0098003">
    <property type="term" value="P:viral tail assembly"/>
    <property type="evidence" value="ECO:0007669"/>
    <property type="project" value="UniProtKB-KW"/>
</dbReference>
<dbReference type="InterPro" id="IPR013491">
    <property type="entry name" value="Tape_meas_N"/>
</dbReference>
<evidence type="ECO:0000313" key="7">
    <source>
        <dbReference type="Proteomes" id="UP001056685"/>
    </source>
</evidence>
<proteinExistence type="predicted"/>
<keyword evidence="1" id="KW-1188">Viral release from host cell</keyword>
<feature type="region of interest" description="Disordered" evidence="3">
    <location>
        <begin position="2008"/>
        <end position="2032"/>
    </location>
</feature>
<evidence type="ECO:0000256" key="1">
    <source>
        <dbReference type="ARBA" id="ARBA00022465"/>
    </source>
</evidence>
<keyword evidence="2" id="KW-0175">Coiled coil</keyword>
<feature type="coiled-coil region" evidence="2">
    <location>
        <begin position="1835"/>
        <end position="1869"/>
    </location>
</feature>
<dbReference type="NCBIfam" id="TIGR02675">
    <property type="entry name" value="tape_meas_nterm"/>
    <property type="match status" value="1"/>
</dbReference>
<evidence type="ECO:0000256" key="2">
    <source>
        <dbReference type="SAM" id="Coils"/>
    </source>
</evidence>
<protein>
    <submittedName>
        <fullName evidence="6">Tail tape measure protein</fullName>
    </submittedName>
</protein>
<evidence type="ECO:0000259" key="4">
    <source>
        <dbReference type="Pfam" id="PF01464"/>
    </source>
</evidence>
<dbReference type="InterPro" id="IPR008258">
    <property type="entry name" value="Transglycosylase_SLT_dom_1"/>
</dbReference>
<dbReference type="EMBL" id="ON529852">
    <property type="protein sequence ID" value="USN14235.1"/>
    <property type="molecule type" value="Genomic_DNA"/>
</dbReference>
<feature type="coiled-coil region" evidence="2">
    <location>
        <begin position="981"/>
        <end position="1025"/>
    </location>
</feature>
<feature type="region of interest" description="Disordered" evidence="3">
    <location>
        <begin position="300"/>
        <end position="321"/>
    </location>
</feature>
<sequence length="2444" mass="256666">MDTQPLNVKIDSGSAQADLHALARALDETGAAANRMAAGMSQGMSGADRAIKGSMANMERFAQVAAAINKIKINSDGTKAVAEFAQVMNAVARTKEIEKGKIDSWAKFIQIGAQTSRLKMDGGAVAAMGSFIGVMDRAAKTRDISSSKLASWVKFIEVGARAAQLRGGGAAAMVGFNMFAQAMDNAAKTRAISQSKLKSWVDFIEVAARSQRLKFDPATARSLMEFGRAMEGFKAPGKGSIDRLDKMFKVLASAKPIPNARAVAHDLDLIAASATRAAAALSAMPGGRFNLGGGGGGRRRGAAAAGGGGGDHGPTLNSTASGAGKAGGSLGDYSAQADKAGKSSYTLGERLRGLNHRFDLAYQASTLFTHAFGAFTIGGLIKGVYDANIELQKLEKAMLFSTKSAEGSKRATQEFIGTVFDMGLALDQVAEPFGRFTISAGAAGMSAQDSSAIFRSVTQTLQVVGASAEQTGYAMYGLTQMIQKGKVSSEEFSRQIGEQIPGNAEAGRRALERMKGEAVSTAQFFKEMSLGKIMSPEFTKLWAEELNTMFGGLMGLVKDRPDVALNRLKTAFTVFQQEIGKSGFIAELGVQFSRLAEMFGTTENGVFKLKPKFQDLAKQLGQNLASMTRKAADAAAWLAENFDKVMFAGKAIATLFVAKTFLSWGQSAMTAMGSITQLTKAITGLAIAKKAVEGSDIAGDLIPAARGRVKTNGPALAADAALSGASMVDIQNWRNARGHAPGGGRLAQMNAAPAVPPMSGFGRRARFSNIARPTGATADVLAMRSAGLATQTARTPLMSTLGAGAMTAARAAPTAALGALKTGAMALGVTFGALGVAAVGVGAALAILSDETTKLGNNTVKYGDIMKGWLSGIGDKMGTWFQDLFGRMLGTGSVQESLDAMGMAFQSTTVLLSYLGEVLGDTIGVLVHLGVAAYKTATGDVAGAKAEMGAMAQDWSDNGMDSIQKRMTDGITATLTAANKRREGERSNEAAAERLREAERQLQAQKAADDQLRAANLQLEAANKLKDNFKVPTVNSVMERINALANGSFDRANPSMTAEQRTAQNVETARATQAAAAPAAAPTAAAAGSRQTYTQVIGGKRLTAGSQEDLAKAIFDHYQAAGPNALAPNFGTRTRPPGAEAPARPGSVNALMQNPLVRGGLRVAGTLNPALGLATNMIAPQSSTPLTQETRAAWNRDYAAHTAARTVAMTNDYADQRAAMGGVAVPAQYRAAMTASATKNGVDPAVMARLIAAESTWNKDVAGTGGDAVGLGQFTMGTWNRVMKDGPQVTSRTMGAADPRRNANLNMEATARYMAENQAALRDVLKRDANAGEQYLAHFLGTSGAKNMLAKYAQDPTQTVAQARVGNQDQYNKNPVFKNGATTLQELYNWGQRKVGQSGQGFDTSGVTGVAAAAADDIEKDQNKHLNTWKAMQSILALPDPASQANASFDAMLEKLNDIAAADEELRKKNGPNAALVTSPIRDQISAAIARQAKELQDAMNPVSKANRLARETNDLTLKTLQGMGKEAEWQERINEMKEQGYPIELMQDEAKWTEHVNGLRLTGKDIQVESLNTARQQWEMERDRTKALEAQVRLMDTLNEAQMRVGKASGVVSNRDTYLNDLINQSVQGGTFDQKRAQVEANPALLTALSRTADVQAMSDQAESLRSIIVELSDGIDSATDKTMRGYRASYRDILRDLTNMPNATLAQLEAAEPVMAKLAKTLAEARHTIENPPGFAAWVDGLEPFARRMENIKGAFMEGLSDGITDELMGEDVDWQAMFKNIRRQIVKATVDDALSGMLGVMGVKKPGSEAQAGLEAATAQYNAAVAMIDKTKADAQSDLAAQQALVDAQKNQQDAINAEVKALTDAANALKTIAAYFDPDGAISRVLNTTAESTLNHAGGVRSGAISTGLLNKPAPAVAAAPAGPLDYVQGLMDRTMTSLGLKSPALGGEVMDPMAPVSLRPIMSSLGRMTPARAVQGHAPATPHGLGAERDTTPLWRKAFNLIGGETSPTSETTKRMSTTSSMGTAPSAGPVMLSGDDAGAGYDQAATALYTAAQMLMQVPTTFNTAAEGFKTQVEAFGEAVKKLEKAAAVMAKGGGKGDAKPSAKPSLGDATEGFTFEGKSFAPDLTGLYADGGYVSGRGGPRSDDINARLSNGEFVINAAATSQNRALLEAINNGKAYANGGLVDGLPGFAGGGWFSDMLSSAKTNFGEKFTKPTMSNVFGRGKNGKPDSPLSFVGEMFGKGRTMEERGAGFMQGAALISTLADLFKKEKAPEKDPEAVKGVIGEHRGVTVDATAIAAHSNPIADVINFGANILTGGTWGKVGTYMEMASGVMKQFADGGYVSNAGMDWGKAPHYDVGTANTSNGGMPAIVHPNEAIIPLPNGRAVPVDMGNVPSGGANVTSNITVIAPNPDAFRKSQGSIQRQQNRDLKRASTRNLS</sequence>